<evidence type="ECO:0000259" key="11">
    <source>
        <dbReference type="PROSITE" id="PS51278"/>
    </source>
</evidence>
<evidence type="ECO:0000256" key="5">
    <source>
        <dbReference type="ARBA" id="ARBA00022840"/>
    </source>
</evidence>
<dbReference type="Pfam" id="PF13522">
    <property type="entry name" value="GATase_6"/>
    <property type="match status" value="1"/>
</dbReference>
<dbReference type="SUPFAM" id="SSF56235">
    <property type="entry name" value="N-terminal nucleophile aminohydrolases (Ntn hydrolases)"/>
    <property type="match status" value="1"/>
</dbReference>
<comment type="caution">
    <text evidence="12">The sequence shown here is derived from an EMBL/GenBank/DDBJ whole genome shotgun (WGS) entry which is preliminary data.</text>
</comment>
<dbReference type="GO" id="GO:0005829">
    <property type="term" value="C:cytosol"/>
    <property type="evidence" value="ECO:0007669"/>
    <property type="project" value="TreeGrafter"/>
</dbReference>
<keyword evidence="5 9" id="KW-0067">ATP-binding</keyword>
<dbReference type="InterPro" id="IPR017932">
    <property type="entry name" value="GATase_2_dom"/>
</dbReference>
<keyword evidence="13" id="KW-1185">Reference proteome</keyword>
<sequence>MCGLAGLFGPIDRFGRGKLEPLVKSMAGAITHRGPDAEGLWIDDEAQIGLGHRRLSILDLSPAGAQPMHSQDGRFVIAYNGEIYNFPALRQQLERRHGAIAWRGHSDTEVLVECFARDGIQATLDQVDGMFAMAVFDRQSRELSLIRDAFGEKPLYYGLWQGCLLFGSELRSFEAIPGFAPKMNLDALGDFFKYSYIPGAASIWQGIVKLPPAHRLVLTQNDITAGSLPEPVAWWDMTGDALAARGAAFEGSLSSAVDHADILMRAGTARRMVSDVPLGAFLSGGIDSSLTVAMMQASASNPVRTFSIGMAEDGFDESPAAAAVAKHLGTNHTELVLTPAQVQDAVPQISAVHDEPFADSSQVPTFLVAQMARRDVTVALSGDGGDEIFGGYNRYFQGPRVWRQASRLPGPVRKIAGAGLSALPASVIEALIKIAGPLSPKELAAGRASEKLQKLARVMAMPDESAFHDRLLATSDNPLAILSVDARLSALPHRLDPRAAALPFADRAMLIDTANYMPDDVLVKVDRAAMAVSLETRTPFLDRDLFRFAWSLPAGMRAGSGEGKTILRELLYRYVPRDLVDRPKAGFAIPVGRWLRTGLRDWAESELSEDALDQSGLLDTATIRRHWSEHLSGKRDHETMLWNVLMFQGWYRRQTERAPA</sequence>
<dbReference type="SUPFAM" id="SSF52402">
    <property type="entry name" value="Adenine nucleotide alpha hydrolases-like"/>
    <property type="match status" value="1"/>
</dbReference>
<dbReference type="OrthoDB" id="9763290at2"/>
<feature type="active site" description="For GATase activity" evidence="8">
    <location>
        <position position="2"/>
    </location>
</feature>
<gene>
    <name evidence="12" type="primary">asnB</name>
    <name evidence="12" type="ORF">GRI36_01975</name>
</gene>
<dbReference type="PIRSF" id="PIRSF001589">
    <property type="entry name" value="Asn_synthetase_glu-h"/>
    <property type="match status" value="1"/>
</dbReference>
<dbReference type="GO" id="GO:0006529">
    <property type="term" value="P:asparagine biosynthetic process"/>
    <property type="evidence" value="ECO:0007669"/>
    <property type="project" value="UniProtKB-KW"/>
</dbReference>
<keyword evidence="4 9" id="KW-0547">Nucleotide-binding</keyword>
<feature type="binding site" evidence="9">
    <location>
        <begin position="381"/>
        <end position="382"/>
    </location>
    <ligand>
        <name>ATP</name>
        <dbReference type="ChEBI" id="CHEBI:30616"/>
    </ligand>
</feature>
<dbReference type="EC" id="6.3.5.4" evidence="3"/>
<feature type="domain" description="Glutamine amidotransferase type-2" evidence="11">
    <location>
        <begin position="2"/>
        <end position="221"/>
    </location>
</feature>
<dbReference type="Proteomes" id="UP000468943">
    <property type="component" value="Unassembled WGS sequence"/>
</dbReference>
<dbReference type="PANTHER" id="PTHR43284">
    <property type="entry name" value="ASPARAGINE SYNTHETASE (GLUTAMINE-HYDROLYZING)"/>
    <property type="match status" value="1"/>
</dbReference>
<dbReference type="GO" id="GO:0004066">
    <property type="term" value="F:asparagine synthase (glutamine-hydrolyzing) activity"/>
    <property type="evidence" value="ECO:0007669"/>
    <property type="project" value="UniProtKB-EC"/>
</dbReference>
<keyword evidence="8" id="KW-0028">Amino-acid biosynthesis</keyword>
<evidence type="ECO:0000256" key="8">
    <source>
        <dbReference type="PIRSR" id="PIRSR001589-1"/>
    </source>
</evidence>
<dbReference type="AlphaFoldDB" id="A0A6I4SIJ3"/>
<dbReference type="Gene3D" id="3.40.50.620">
    <property type="entry name" value="HUPs"/>
    <property type="match status" value="1"/>
</dbReference>
<dbReference type="InterPro" id="IPR033738">
    <property type="entry name" value="AsnB_N"/>
</dbReference>
<comment type="pathway">
    <text evidence="1">Amino-acid biosynthesis; L-asparagine biosynthesis; L-asparagine from L-aspartate (L-Gln route): step 1/1.</text>
</comment>
<keyword evidence="12" id="KW-0436">Ligase</keyword>
<dbReference type="InterPro" id="IPR006426">
    <property type="entry name" value="Asn_synth_AEB"/>
</dbReference>
<dbReference type="RefSeq" id="WP_160596941.1">
    <property type="nucleotide sequence ID" value="NZ_WTYS01000001.1"/>
</dbReference>
<evidence type="ECO:0000256" key="6">
    <source>
        <dbReference type="ARBA" id="ARBA00022962"/>
    </source>
</evidence>
<evidence type="ECO:0000256" key="1">
    <source>
        <dbReference type="ARBA" id="ARBA00005187"/>
    </source>
</evidence>
<dbReference type="NCBIfam" id="TIGR01536">
    <property type="entry name" value="asn_synth_AEB"/>
    <property type="match status" value="1"/>
</dbReference>
<feature type="site" description="Important for beta-aspartyl-AMP intermediate formation" evidence="10">
    <location>
        <position position="383"/>
    </location>
</feature>
<evidence type="ECO:0000256" key="10">
    <source>
        <dbReference type="PIRSR" id="PIRSR001589-3"/>
    </source>
</evidence>
<dbReference type="PANTHER" id="PTHR43284:SF1">
    <property type="entry name" value="ASPARAGINE SYNTHETASE"/>
    <property type="match status" value="1"/>
</dbReference>
<comment type="similarity">
    <text evidence="2">Belongs to the asparagine synthetase family.</text>
</comment>
<evidence type="ECO:0000256" key="7">
    <source>
        <dbReference type="ARBA" id="ARBA00048741"/>
    </source>
</evidence>
<dbReference type="Pfam" id="PF00733">
    <property type="entry name" value="Asn_synthase"/>
    <property type="match status" value="1"/>
</dbReference>
<accession>A0A6I4SIJ3</accession>
<evidence type="ECO:0000313" key="13">
    <source>
        <dbReference type="Proteomes" id="UP000468943"/>
    </source>
</evidence>
<dbReference type="CDD" id="cd01991">
    <property type="entry name" value="Asn_synthase_B_C"/>
    <property type="match status" value="1"/>
</dbReference>
<proteinExistence type="inferred from homology"/>
<comment type="catalytic activity">
    <reaction evidence="7">
        <text>L-aspartate + L-glutamine + ATP + H2O = L-asparagine + L-glutamate + AMP + diphosphate + H(+)</text>
        <dbReference type="Rhea" id="RHEA:12228"/>
        <dbReference type="ChEBI" id="CHEBI:15377"/>
        <dbReference type="ChEBI" id="CHEBI:15378"/>
        <dbReference type="ChEBI" id="CHEBI:29985"/>
        <dbReference type="ChEBI" id="CHEBI:29991"/>
        <dbReference type="ChEBI" id="CHEBI:30616"/>
        <dbReference type="ChEBI" id="CHEBI:33019"/>
        <dbReference type="ChEBI" id="CHEBI:58048"/>
        <dbReference type="ChEBI" id="CHEBI:58359"/>
        <dbReference type="ChEBI" id="CHEBI:456215"/>
        <dbReference type="EC" id="6.3.5.4"/>
    </reaction>
</comment>
<name>A0A6I4SIJ3_9SPHN</name>
<dbReference type="EMBL" id="WTYS01000001">
    <property type="protein sequence ID" value="MXO55641.1"/>
    <property type="molecule type" value="Genomic_DNA"/>
</dbReference>
<evidence type="ECO:0000256" key="2">
    <source>
        <dbReference type="ARBA" id="ARBA00005752"/>
    </source>
</evidence>
<evidence type="ECO:0000256" key="3">
    <source>
        <dbReference type="ARBA" id="ARBA00012737"/>
    </source>
</evidence>
<protein>
    <recommendedName>
        <fullName evidence="3">asparagine synthase (glutamine-hydrolyzing)</fullName>
        <ecNumber evidence="3">6.3.5.4</ecNumber>
    </recommendedName>
</protein>
<dbReference type="InterPro" id="IPR029055">
    <property type="entry name" value="Ntn_hydrolases_N"/>
</dbReference>
<organism evidence="12 13">
    <name type="scientific">Pontixanthobacter gangjinensis</name>
    <dbReference type="NCBI Taxonomy" id="1028742"/>
    <lineage>
        <taxon>Bacteria</taxon>
        <taxon>Pseudomonadati</taxon>
        <taxon>Pseudomonadota</taxon>
        <taxon>Alphaproteobacteria</taxon>
        <taxon>Sphingomonadales</taxon>
        <taxon>Erythrobacteraceae</taxon>
        <taxon>Pontixanthobacter</taxon>
    </lineage>
</organism>
<feature type="binding site" evidence="9">
    <location>
        <position position="308"/>
    </location>
    <ligand>
        <name>ATP</name>
        <dbReference type="ChEBI" id="CHEBI:30616"/>
    </ligand>
</feature>
<evidence type="ECO:0000256" key="4">
    <source>
        <dbReference type="ARBA" id="ARBA00022741"/>
    </source>
</evidence>
<evidence type="ECO:0000256" key="9">
    <source>
        <dbReference type="PIRSR" id="PIRSR001589-2"/>
    </source>
</evidence>
<dbReference type="GO" id="GO:0005524">
    <property type="term" value="F:ATP binding"/>
    <property type="evidence" value="ECO:0007669"/>
    <property type="project" value="UniProtKB-KW"/>
</dbReference>
<keyword evidence="8" id="KW-0061">Asparagine biosynthesis</keyword>
<dbReference type="Gene3D" id="3.60.20.10">
    <property type="entry name" value="Glutamine Phosphoribosylpyrophosphate, subunit 1, domain 1"/>
    <property type="match status" value="1"/>
</dbReference>
<dbReference type="InterPro" id="IPR001962">
    <property type="entry name" value="Asn_synthase"/>
</dbReference>
<reference evidence="12 13" key="1">
    <citation type="submission" date="2019-12" db="EMBL/GenBank/DDBJ databases">
        <title>Genomic-based taxomic classification of the family Erythrobacteraceae.</title>
        <authorList>
            <person name="Xu L."/>
        </authorList>
    </citation>
    <scope>NUCLEOTIDE SEQUENCE [LARGE SCALE GENOMIC DNA]</scope>
    <source>
        <strain evidence="12 13">JCM 17802</strain>
    </source>
</reference>
<dbReference type="InterPro" id="IPR014729">
    <property type="entry name" value="Rossmann-like_a/b/a_fold"/>
</dbReference>
<keyword evidence="6 8" id="KW-0315">Glutamine amidotransferase</keyword>
<dbReference type="InterPro" id="IPR051786">
    <property type="entry name" value="ASN_synthetase/amidase"/>
</dbReference>
<feature type="binding site" evidence="9">
    <location>
        <position position="107"/>
    </location>
    <ligand>
        <name>L-glutamine</name>
        <dbReference type="ChEBI" id="CHEBI:58359"/>
    </ligand>
</feature>
<evidence type="ECO:0000313" key="12">
    <source>
        <dbReference type="EMBL" id="MXO55641.1"/>
    </source>
</evidence>
<dbReference type="CDD" id="cd00712">
    <property type="entry name" value="AsnB"/>
    <property type="match status" value="1"/>
</dbReference>
<dbReference type="PROSITE" id="PS51278">
    <property type="entry name" value="GATASE_TYPE_2"/>
    <property type="match status" value="1"/>
</dbReference>